<feature type="transmembrane region" description="Helical" evidence="1">
    <location>
        <begin position="43"/>
        <end position="61"/>
    </location>
</feature>
<dbReference type="EMBL" id="KK107270">
    <property type="protein sequence ID" value="EZA53810.1"/>
    <property type="molecule type" value="Genomic_DNA"/>
</dbReference>
<feature type="transmembrane region" description="Helical" evidence="1">
    <location>
        <begin position="92"/>
        <end position="114"/>
    </location>
</feature>
<reference evidence="2 3" key="1">
    <citation type="journal article" date="2014" name="Curr. Biol.">
        <title>The genome of the clonal raider ant Cerapachys biroi.</title>
        <authorList>
            <person name="Oxley P.R."/>
            <person name="Ji L."/>
            <person name="Fetter-Pruneda I."/>
            <person name="McKenzie S.K."/>
            <person name="Li C."/>
            <person name="Hu H."/>
            <person name="Zhang G."/>
            <person name="Kronauer D.J."/>
        </authorList>
    </citation>
    <scope>NUCLEOTIDE SEQUENCE [LARGE SCALE GENOMIC DNA]</scope>
</reference>
<name>A0A026WCK9_OOCBI</name>
<keyword evidence="1" id="KW-1133">Transmembrane helix</keyword>
<gene>
    <name evidence="2" type="ORF">X777_06625</name>
</gene>
<dbReference type="OrthoDB" id="7550312at2759"/>
<evidence type="ECO:0008006" key="4">
    <source>
        <dbReference type="Google" id="ProtNLM"/>
    </source>
</evidence>
<feature type="transmembrane region" description="Helical" evidence="1">
    <location>
        <begin position="12"/>
        <end position="31"/>
    </location>
</feature>
<organism evidence="2 3">
    <name type="scientific">Ooceraea biroi</name>
    <name type="common">Clonal raider ant</name>
    <name type="synonym">Cerapachys biroi</name>
    <dbReference type="NCBI Taxonomy" id="2015173"/>
    <lineage>
        <taxon>Eukaryota</taxon>
        <taxon>Metazoa</taxon>
        <taxon>Ecdysozoa</taxon>
        <taxon>Arthropoda</taxon>
        <taxon>Hexapoda</taxon>
        <taxon>Insecta</taxon>
        <taxon>Pterygota</taxon>
        <taxon>Neoptera</taxon>
        <taxon>Endopterygota</taxon>
        <taxon>Hymenoptera</taxon>
        <taxon>Apocrita</taxon>
        <taxon>Aculeata</taxon>
        <taxon>Formicoidea</taxon>
        <taxon>Formicidae</taxon>
        <taxon>Dorylinae</taxon>
        <taxon>Ooceraea</taxon>
    </lineage>
</organism>
<sequence>LWPYQKGFICRMQAVFVFSACWQYIFSAFLTTTCNMDCILKRFSYICLSFVFILCYCSLYFNSEVIKQLLKHVQLDWKMSENSDTIKVFEEYLSLSFVFTLFVIMIVPMSLFVVMSVKCKPVILDAIIPLNVSRPRKIETDYEFFLDKQEYFFLYIIQEVLAMSIGFFSALIPGTFSVTLIRHFCATYKIASCLIQNTAIVHTLQILVTQEMQFMHRRICLSIYIHRRTFTCVKSYMHSVDLWYSPLLLICVLSLSCLLFRLLTTAVSYFTVLHTMHL</sequence>
<accession>A0A026WCK9</accession>
<keyword evidence="3" id="KW-1185">Reference proteome</keyword>
<keyword evidence="1" id="KW-0812">Transmembrane</keyword>
<dbReference type="AlphaFoldDB" id="A0A026WCK9"/>
<protein>
    <recommendedName>
        <fullName evidence="4">Odorant receptor</fullName>
    </recommendedName>
</protein>
<evidence type="ECO:0000313" key="3">
    <source>
        <dbReference type="Proteomes" id="UP000053097"/>
    </source>
</evidence>
<feature type="non-terminal residue" evidence="2">
    <location>
        <position position="1"/>
    </location>
</feature>
<evidence type="ECO:0000256" key="1">
    <source>
        <dbReference type="SAM" id="Phobius"/>
    </source>
</evidence>
<evidence type="ECO:0000313" key="2">
    <source>
        <dbReference type="EMBL" id="EZA53810.1"/>
    </source>
</evidence>
<dbReference type="Proteomes" id="UP000053097">
    <property type="component" value="Unassembled WGS sequence"/>
</dbReference>
<keyword evidence="1" id="KW-0472">Membrane</keyword>
<proteinExistence type="predicted"/>
<feature type="transmembrane region" description="Helical" evidence="1">
    <location>
        <begin position="247"/>
        <end position="272"/>
    </location>
</feature>
<feature type="transmembrane region" description="Helical" evidence="1">
    <location>
        <begin position="152"/>
        <end position="172"/>
    </location>
</feature>